<evidence type="ECO:0000256" key="1">
    <source>
        <dbReference type="ARBA" id="ARBA00022729"/>
    </source>
</evidence>
<dbReference type="CDD" id="cd01004">
    <property type="entry name" value="PBP2_MidA_like"/>
    <property type="match status" value="1"/>
</dbReference>
<dbReference type="Proteomes" id="UP001242045">
    <property type="component" value="Unassembled WGS sequence"/>
</dbReference>
<evidence type="ECO:0000259" key="3">
    <source>
        <dbReference type="SMART" id="SM00062"/>
    </source>
</evidence>
<keyword evidence="1 2" id="KW-0732">Signal</keyword>
<accession>A0AAW8D8D6</accession>
<proteinExistence type="predicted"/>
<organism evidence="4 5">
    <name type="scientific">Variovorax boronicumulans</name>
    <dbReference type="NCBI Taxonomy" id="436515"/>
    <lineage>
        <taxon>Bacteria</taxon>
        <taxon>Pseudomonadati</taxon>
        <taxon>Pseudomonadota</taxon>
        <taxon>Betaproteobacteria</taxon>
        <taxon>Burkholderiales</taxon>
        <taxon>Comamonadaceae</taxon>
        <taxon>Variovorax</taxon>
    </lineage>
</organism>
<dbReference type="AlphaFoldDB" id="A0AAW8D8D6"/>
<name>A0AAW8D8D6_9BURK</name>
<gene>
    <name evidence="4" type="ORF">J2W31_004737</name>
</gene>
<sequence length="311" mass="33422">MIHRKNFLSALLGAAMLLPLAASAQQRAAAADDLSPEQAGRPRSQKVEEAVKLAKDFKFLKEGVLVVGTTTGRLPLAAYATDTKTPVGNAPDIAQLVADSLGRKLELVSTVWADWPLGLQSGKFDVVVSNVTVTEERKEKFDFSTYRNDQLGIYVKSDSKLGAIKEPKDIAGLKLIVSASTNQEQILLRWNKQNIAAGLKPVEIQYYDDDVVQRLALQSGRADAYVGPNALAAYEARDGKTRLAGLVSGGWPLNAEIAVTSRKGSGIAEAITVALNAQIKNGNYAKALSRWNLSSEAIEVARTNPPGLPKN</sequence>
<feature type="signal peptide" evidence="2">
    <location>
        <begin position="1"/>
        <end position="24"/>
    </location>
</feature>
<dbReference type="PANTHER" id="PTHR35936:SF17">
    <property type="entry name" value="ARGININE-BINDING EXTRACELLULAR PROTEIN ARTP"/>
    <property type="match status" value="1"/>
</dbReference>
<dbReference type="PANTHER" id="PTHR35936">
    <property type="entry name" value="MEMBRANE-BOUND LYTIC MUREIN TRANSGLYCOSYLASE F"/>
    <property type="match status" value="1"/>
</dbReference>
<dbReference type="SMART" id="SM00062">
    <property type="entry name" value="PBPb"/>
    <property type="match status" value="1"/>
</dbReference>
<feature type="domain" description="Solute-binding protein family 3/N-terminal" evidence="3">
    <location>
        <begin position="64"/>
        <end position="295"/>
    </location>
</feature>
<dbReference type="Pfam" id="PF00497">
    <property type="entry name" value="SBP_bac_3"/>
    <property type="match status" value="1"/>
</dbReference>
<dbReference type="RefSeq" id="WP_307686225.1">
    <property type="nucleotide sequence ID" value="NZ_JAUSRD010000013.1"/>
</dbReference>
<evidence type="ECO:0000313" key="4">
    <source>
        <dbReference type="EMBL" id="MDP9895610.1"/>
    </source>
</evidence>
<reference evidence="4" key="1">
    <citation type="submission" date="2023-07" db="EMBL/GenBank/DDBJ databases">
        <title>Sorghum-associated microbial communities from plants grown in Nebraska, USA.</title>
        <authorList>
            <person name="Schachtman D."/>
        </authorList>
    </citation>
    <scope>NUCLEOTIDE SEQUENCE</scope>
    <source>
        <strain evidence="4">DS3754</strain>
    </source>
</reference>
<protein>
    <submittedName>
        <fullName evidence="4">Polar amino acid transport system substrate-binding protein</fullName>
    </submittedName>
</protein>
<evidence type="ECO:0000256" key="2">
    <source>
        <dbReference type="SAM" id="SignalP"/>
    </source>
</evidence>
<dbReference type="Gene3D" id="3.40.190.10">
    <property type="entry name" value="Periplasmic binding protein-like II"/>
    <property type="match status" value="2"/>
</dbReference>
<comment type="caution">
    <text evidence="4">The sequence shown here is derived from an EMBL/GenBank/DDBJ whole genome shotgun (WGS) entry which is preliminary data.</text>
</comment>
<dbReference type="InterPro" id="IPR001638">
    <property type="entry name" value="Solute-binding_3/MltF_N"/>
</dbReference>
<dbReference type="SUPFAM" id="SSF53850">
    <property type="entry name" value="Periplasmic binding protein-like II"/>
    <property type="match status" value="1"/>
</dbReference>
<evidence type="ECO:0000313" key="5">
    <source>
        <dbReference type="Proteomes" id="UP001242045"/>
    </source>
</evidence>
<feature type="chain" id="PRO_5043891554" evidence="2">
    <location>
        <begin position="25"/>
        <end position="311"/>
    </location>
</feature>
<dbReference type="EMBL" id="JAUSRD010000013">
    <property type="protein sequence ID" value="MDP9895610.1"/>
    <property type="molecule type" value="Genomic_DNA"/>
</dbReference>